<dbReference type="EMBL" id="CP013235">
    <property type="protein sequence ID" value="AMP08871.1"/>
    <property type="molecule type" value="Genomic_DNA"/>
</dbReference>
<reference evidence="1 2" key="1">
    <citation type="submission" date="2015-11" db="EMBL/GenBank/DDBJ databases">
        <title>Exploring the genomic traits of fungus-feeding bacterial genus Collimonas.</title>
        <authorList>
            <person name="Song C."/>
            <person name="Schmidt R."/>
            <person name="de Jager V."/>
            <person name="Krzyzanowska D."/>
            <person name="Jongedijk E."/>
            <person name="Cankar K."/>
            <person name="Beekwilder J."/>
            <person name="van Veen A."/>
            <person name="de Boer W."/>
            <person name="van Veen J.A."/>
            <person name="Garbeva P."/>
        </authorList>
    </citation>
    <scope>NUCLEOTIDE SEQUENCE [LARGE SCALE GENOMIC DNA]</scope>
    <source>
        <strain evidence="1 2">Ter282</strain>
    </source>
</reference>
<dbReference type="Proteomes" id="UP000071778">
    <property type="component" value="Chromosome"/>
</dbReference>
<proteinExistence type="predicted"/>
<gene>
    <name evidence="1" type="ORF">CAter282_1076</name>
</gene>
<protein>
    <submittedName>
        <fullName evidence="1">Uncharacterized protein</fullName>
    </submittedName>
</protein>
<name>A0A127QFQ1_9BURK</name>
<dbReference type="PATRIC" id="fig|279058.18.peg.1065"/>
<accession>A0A127QFQ1</accession>
<evidence type="ECO:0000313" key="1">
    <source>
        <dbReference type="EMBL" id="AMP08871.1"/>
    </source>
</evidence>
<dbReference type="AlphaFoldDB" id="A0A127QFQ1"/>
<evidence type="ECO:0000313" key="2">
    <source>
        <dbReference type="Proteomes" id="UP000071778"/>
    </source>
</evidence>
<keyword evidence="2" id="KW-1185">Reference proteome</keyword>
<organism evidence="1 2">
    <name type="scientific">Collimonas arenae</name>
    <dbReference type="NCBI Taxonomy" id="279058"/>
    <lineage>
        <taxon>Bacteria</taxon>
        <taxon>Pseudomonadati</taxon>
        <taxon>Pseudomonadota</taxon>
        <taxon>Betaproteobacteria</taxon>
        <taxon>Burkholderiales</taxon>
        <taxon>Oxalobacteraceae</taxon>
        <taxon>Collimonas</taxon>
    </lineage>
</organism>
<sequence>MNLFATLLRPEPRNDFYAFSGNDYTFHGYSVAILKACGYGKIMGITD</sequence>